<dbReference type="AlphaFoldDB" id="A0AAW8WIZ0"/>
<evidence type="ECO:0000259" key="2">
    <source>
        <dbReference type="Pfam" id="PF13614"/>
    </source>
</evidence>
<protein>
    <submittedName>
        <fullName evidence="3">ParA family protein</fullName>
    </submittedName>
</protein>
<evidence type="ECO:0000313" key="4">
    <source>
        <dbReference type="Proteomes" id="UP001263852"/>
    </source>
</evidence>
<dbReference type="Proteomes" id="UP001263852">
    <property type="component" value="Unassembled WGS sequence"/>
</dbReference>
<dbReference type="PANTHER" id="PTHR13696">
    <property type="entry name" value="P-LOOP CONTAINING NUCLEOSIDE TRIPHOSPHATE HYDROLASE"/>
    <property type="match status" value="1"/>
</dbReference>
<organism evidence="3 4">
    <name type="scientific">Lactiplantibacillus pentosus</name>
    <name type="common">Lactobacillus pentosus</name>
    <dbReference type="NCBI Taxonomy" id="1589"/>
    <lineage>
        <taxon>Bacteria</taxon>
        <taxon>Bacillati</taxon>
        <taxon>Bacillota</taxon>
        <taxon>Bacilli</taxon>
        <taxon>Lactobacillales</taxon>
        <taxon>Lactobacillaceae</taxon>
        <taxon>Lactiplantibacillus</taxon>
    </lineage>
</organism>
<dbReference type="EMBL" id="JAVLAO010000003">
    <property type="protein sequence ID" value="MDT7040508.1"/>
    <property type="molecule type" value="Genomic_DNA"/>
</dbReference>
<comment type="caution">
    <text evidence="3">The sequence shown here is derived from an EMBL/GenBank/DDBJ whole genome shotgun (WGS) entry which is preliminary data.</text>
</comment>
<sequence length="268" mass="31220">MKIITFSAIKGGVGKTTLTFNYSEWLSSKGYNVLLIDSDHQCSLTQTYDIYKDHGTLANIFTKDSEKVEIIELHKNLSIIPASMNLDMVNNDLQTRANKELLMYMWFSDNYDKLKKFDYVLIDTHPDFSTITQNMIVISDLVFSPIEPSEYGFISKSNLELRMEQLKQEVINVESRKSFITAELKFIGNRIKHNTKSSHEFVEQMKKDPRTIALIPEREVFNKTTLNHEPLINMEKGKSSTPKVREFFEKIDKIFDTFTKQWSYHAMT</sequence>
<feature type="domain" description="AAA" evidence="2">
    <location>
        <begin position="1"/>
        <end position="169"/>
    </location>
</feature>
<dbReference type="PANTHER" id="PTHR13696:SF99">
    <property type="entry name" value="COBYRINIC ACID AC-DIAMIDE SYNTHASE"/>
    <property type="match status" value="1"/>
</dbReference>
<accession>A0AAW8WIZ0</accession>
<feature type="coiled-coil region" evidence="1">
    <location>
        <begin position="156"/>
        <end position="183"/>
    </location>
</feature>
<dbReference type="RefSeq" id="WP_216747864.1">
    <property type="nucleotide sequence ID" value="NZ_JAGWDT010000053.1"/>
</dbReference>
<name>A0AAW8WIZ0_LACPE</name>
<evidence type="ECO:0000313" key="3">
    <source>
        <dbReference type="EMBL" id="MDT7040508.1"/>
    </source>
</evidence>
<dbReference type="InterPro" id="IPR050678">
    <property type="entry name" value="DNA_Partitioning_ATPase"/>
</dbReference>
<reference evidence="3" key="1">
    <citation type="submission" date="2023-08" db="EMBL/GenBank/DDBJ databases">
        <authorList>
            <person name="Page C.A."/>
            <person name="Perez-Diaz I.M."/>
        </authorList>
    </citation>
    <scope>NUCLEOTIDE SEQUENCE</scope>
    <source>
        <strain evidence="3">1.8.9</strain>
    </source>
</reference>
<dbReference type="Pfam" id="PF13614">
    <property type="entry name" value="AAA_31"/>
    <property type="match status" value="1"/>
</dbReference>
<dbReference type="InterPro" id="IPR025669">
    <property type="entry name" value="AAA_dom"/>
</dbReference>
<keyword evidence="1" id="KW-0175">Coiled coil</keyword>
<dbReference type="CDD" id="cd02042">
    <property type="entry name" value="ParAB_family"/>
    <property type="match status" value="1"/>
</dbReference>
<evidence type="ECO:0000256" key="1">
    <source>
        <dbReference type="SAM" id="Coils"/>
    </source>
</evidence>
<gene>
    <name evidence="3" type="ORF">RI555_16465</name>
</gene>
<proteinExistence type="predicted"/>